<comment type="pathway">
    <text evidence="2">Glycolipid biosynthesis; lipid IV(A) biosynthesis; lipid IV(A) from (3R)-3-hydroxytetradecanoyl-[acyl-carrier-protein] and UDP-N-acetyl-alpha-D-glucosamine: step 6/6.</text>
</comment>
<keyword evidence="7 13" id="KW-0808">Transferase</keyword>
<evidence type="ECO:0000256" key="11">
    <source>
        <dbReference type="ARBA" id="ARBA00023098"/>
    </source>
</evidence>
<evidence type="ECO:0000256" key="6">
    <source>
        <dbReference type="ARBA" id="ARBA00022556"/>
    </source>
</evidence>
<evidence type="ECO:0000256" key="10">
    <source>
        <dbReference type="ARBA" id="ARBA00022840"/>
    </source>
</evidence>
<evidence type="ECO:0000256" key="2">
    <source>
        <dbReference type="ARBA" id="ARBA00004870"/>
    </source>
</evidence>
<dbReference type="Pfam" id="PF02606">
    <property type="entry name" value="LpxK"/>
    <property type="match status" value="1"/>
</dbReference>
<evidence type="ECO:0000256" key="5">
    <source>
        <dbReference type="ARBA" id="ARBA00022516"/>
    </source>
</evidence>
<evidence type="ECO:0000256" key="8">
    <source>
        <dbReference type="ARBA" id="ARBA00022741"/>
    </source>
</evidence>
<dbReference type="NCBIfam" id="TIGR00682">
    <property type="entry name" value="lpxK"/>
    <property type="match status" value="1"/>
</dbReference>
<evidence type="ECO:0000256" key="7">
    <source>
        <dbReference type="ARBA" id="ARBA00022679"/>
    </source>
</evidence>
<keyword evidence="5" id="KW-0444">Lipid biosynthesis</keyword>
<keyword evidence="6" id="KW-0441">Lipid A biosynthesis</keyword>
<dbReference type="GO" id="GO:0009029">
    <property type="term" value="F:lipid-A 4'-kinase activity"/>
    <property type="evidence" value="ECO:0007669"/>
    <property type="project" value="UniProtKB-UniRule"/>
</dbReference>
<dbReference type="Proteomes" id="UP000885690">
    <property type="component" value="Unassembled WGS sequence"/>
</dbReference>
<dbReference type="EMBL" id="DQWS01000171">
    <property type="protein sequence ID" value="HDD53327.1"/>
    <property type="molecule type" value="Genomic_DNA"/>
</dbReference>
<protein>
    <recommendedName>
        <fullName evidence="4 12">Tetraacyldisaccharide 4'-kinase</fullName>
        <ecNumber evidence="3 12">2.7.1.130</ecNumber>
    </recommendedName>
</protein>
<keyword evidence="8" id="KW-0547">Nucleotide-binding</keyword>
<proteinExistence type="predicted"/>
<dbReference type="PANTHER" id="PTHR42724:SF1">
    <property type="entry name" value="TETRAACYLDISACCHARIDE 4'-KINASE, MITOCHONDRIAL-RELATED"/>
    <property type="match status" value="1"/>
</dbReference>
<dbReference type="GO" id="GO:0005524">
    <property type="term" value="F:ATP binding"/>
    <property type="evidence" value="ECO:0007669"/>
    <property type="project" value="UniProtKB-KW"/>
</dbReference>
<organism evidence="13">
    <name type="scientific">Thermosulfidibacter takaii</name>
    <dbReference type="NCBI Taxonomy" id="412593"/>
    <lineage>
        <taxon>Bacteria</taxon>
        <taxon>Pseudomonadati</taxon>
        <taxon>Thermosulfidibacterota</taxon>
        <taxon>Thermosulfidibacteria</taxon>
        <taxon>Thermosulfidibacterales</taxon>
        <taxon>Thermosulfidibacteraceae</taxon>
    </lineage>
</organism>
<keyword evidence="11" id="KW-0443">Lipid metabolism</keyword>
<dbReference type="EC" id="2.7.1.130" evidence="3 12"/>
<keyword evidence="10" id="KW-0067">ATP-binding</keyword>
<evidence type="ECO:0000256" key="4">
    <source>
        <dbReference type="ARBA" id="ARBA00016436"/>
    </source>
</evidence>
<dbReference type="AlphaFoldDB" id="A0A7C0U6M8"/>
<dbReference type="UniPathway" id="UPA00359">
    <property type="reaction ID" value="UER00482"/>
</dbReference>
<comment type="caution">
    <text evidence="13">The sequence shown here is derived from an EMBL/GenBank/DDBJ whole genome shotgun (WGS) entry which is preliminary data.</text>
</comment>
<keyword evidence="9" id="KW-0418">Kinase</keyword>
<reference evidence="13" key="1">
    <citation type="journal article" date="2020" name="mSystems">
        <title>Genome- and Community-Level Interaction Insights into Carbon Utilization and Element Cycling Functions of Hydrothermarchaeota in Hydrothermal Sediment.</title>
        <authorList>
            <person name="Zhou Z."/>
            <person name="Liu Y."/>
            <person name="Xu W."/>
            <person name="Pan J."/>
            <person name="Luo Z.H."/>
            <person name="Li M."/>
        </authorList>
    </citation>
    <scope>NUCLEOTIDE SEQUENCE [LARGE SCALE GENOMIC DNA]</scope>
    <source>
        <strain evidence="13">HyVt-115</strain>
    </source>
</reference>
<dbReference type="InterPro" id="IPR003758">
    <property type="entry name" value="LpxK"/>
</dbReference>
<evidence type="ECO:0000256" key="9">
    <source>
        <dbReference type="ARBA" id="ARBA00022777"/>
    </source>
</evidence>
<evidence type="ECO:0000313" key="13">
    <source>
        <dbReference type="EMBL" id="HDD53327.1"/>
    </source>
</evidence>
<evidence type="ECO:0000256" key="1">
    <source>
        <dbReference type="ARBA" id="ARBA00002274"/>
    </source>
</evidence>
<evidence type="ECO:0000256" key="12">
    <source>
        <dbReference type="NCBIfam" id="TIGR00682"/>
    </source>
</evidence>
<name>A0A7C0U6M8_9BACT</name>
<comment type="function">
    <text evidence="1">Transfers the gamma-phosphate of ATP to the 4'-position of a tetraacyldisaccharide 1-phosphate intermediate (termed DS-1-P) to form tetraacyldisaccharide 1,4'-bis-phosphate (lipid IVA).</text>
</comment>
<evidence type="ECO:0000256" key="3">
    <source>
        <dbReference type="ARBA" id="ARBA00012071"/>
    </source>
</evidence>
<dbReference type="GO" id="GO:0005886">
    <property type="term" value="C:plasma membrane"/>
    <property type="evidence" value="ECO:0007669"/>
    <property type="project" value="TreeGrafter"/>
</dbReference>
<dbReference type="GO" id="GO:0009244">
    <property type="term" value="P:lipopolysaccharide core region biosynthetic process"/>
    <property type="evidence" value="ECO:0007669"/>
    <property type="project" value="TreeGrafter"/>
</dbReference>
<sequence length="200" mass="22268">MLLDDGFQHWALNRDLDLVLVSGEEGLGNGRLFPAGPLREPLRALKRAHFLVVTKKENPSLRRLLASEAPQAEIFEAPMEGEKLWSPLGGELLPLGKLKGAKVGAFAGIADPCSFFALLEGYGAEVVEKVTFPDHHFYRHGDLEVLRGLIPRVDLVVTTEKDWVRLEGLDLGFSPWVLKVVIRPSTRLLDRVLERLGMEV</sequence>
<accession>A0A7C0U6M8</accession>
<dbReference type="PANTHER" id="PTHR42724">
    <property type="entry name" value="TETRAACYLDISACCHARIDE 4'-KINASE"/>
    <property type="match status" value="1"/>
</dbReference>
<gene>
    <name evidence="13" type="primary">lpxK</name>
    <name evidence="13" type="ORF">ENF32_04600</name>
</gene>
<dbReference type="GO" id="GO:0009245">
    <property type="term" value="P:lipid A biosynthetic process"/>
    <property type="evidence" value="ECO:0007669"/>
    <property type="project" value="UniProtKB-UniRule"/>
</dbReference>